<evidence type="ECO:0000256" key="1">
    <source>
        <dbReference type="SAM" id="SignalP"/>
    </source>
</evidence>
<dbReference type="Proteomes" id="UP000736335">
    <property type="component" value="Unassembled WGS sequence"/>
</dbReference>
<comment type="caution">
    <text evidence="2">The sequence shown here is derived from an EMBL/GenBank/DDBJ whole genome shotgun (WGS) entry which is preliminary data.</text>
</comment>
<dbReference type="EMBL" id="WIUZ02000003">
    <property type="protein sequence ID" value="KAF9789500.1"/>
    <property type="molecule type" value="Genomic_DNA"/>
</dbReference>
<proteinExistence type="predicted"/>
<feature type="signal peptide" evidence="1">
    <location>
        <begin position="1"/>
        <end position="21"/>
    </location>
</feature>
<evidence type="ECO:0008006" key="4">
    <source>
        <dbReference type="Google" id="ProtNLM"/>
    </source>
</evidence>
<organism evidence="2 3">
    <name type="scientific">Thelephora terrestris</name>
    <dbReference type="NCBI Taxonomy" id="56493"/>
    <lineage>
        <taxon>Eukaryota</taxon>
        <taxon>Fungi</taxon>
        <taxon>Dikarya</taxon>
        <taxon>Basidiomycota</taxon>
        <taxon>Agaricomycotina</taxon>
        <taxon>Agaricomycetes</taxon>
        <taxon>Thelephorales</taxon>
        <taxon>Thelephoraceae</taxon>
        <taxon>Thelephora</taxon>
    </lineage>
</organism>
<evidence type="ECO:0000313" key="3">
    <source>
        <dbReference type="Proteomes" id="UP000736335"/>
    </source>
</evidence>
<keyword evidence="3" id="KW-1185">Reference proteome</keyword>
<evidence type="ECO:0000313" key="2">
    <source>
        <dbReference type="EMBL" id="KAF9789500.1"/>
    </source>
</evidence>
<protein>
    <recommendedName>
        <fullName evidence="4">Secreted protein</fullName>
    </recommendedName>
</protein>
<gene>
    <name evidence="2" type="ORF">BJ322DRAFT_538988</name>
</gene>
<keyword evidence="1" id="KW-0732">Signal</keyword>
<reference evidence="2" key="1">
    <citation type="journal article" date="2020" name="Nat. Commun.">
        <title>Large-scale genome sequencing of mycorrhizal fungi provides insights into the early evolution of symbiotic traits.</title>
        <authorList>
            <person name="Miyauchi S."/>
            <person name="Kiss E."/>
            <person name="Kuo A."/>
            <person name="Drula E."/>
            <person name="Kohler A."/>
            <person name="Sanchez-Garcia M."/>
            <person name="Morin E."/>
            <person name="Andreopoulos B."/>
            <person name="Barry K.W."/>
            <person name="Bonito G."/>
            <person name="Buee M."/>
            <person name="Carver A."/>
            <person name="Chen C."/>
            <person name="Cichocki N."/>
            <person name="Clum A."/>
            <person name="Culley D."/>
            <person name="Crous P.W."/>
            <person name="Fauchery L."/>
            <person name="Girlanda M."/>
            <person name="Hayes R.D."/>
            <person name="Keri Z."/>
            <person name="LaButti K."/>
            <person name="Lipzen A."/>
            <person name="Lombard V."/>
            <person name="Magnuson J."/>
            <person name="Maillard F."/>
            <person name="Murat C."/>
            <person name="Nolan M."/>
            <person name="Ohm R.A."/>
            <person name="Pangilinan J."/>
            <person name="Pereira M.F."/>
            <person name="Perotto S."/>
            <person name="Peter M."/>
            <person name="Pfister S."/>
            <person name="Riley R."/>
            <person name="Sitrit Y."/>
            <person name="Stielow J.B."/>
            <person name="Szollosi G."/>
            <person name="Zifcakova L."/>
            <person name="Stursova M."/>
            <person name="Spatafora J.W."/>
            <person name="Tedersoo L."/>
            <person name="Vaario L.M."/>
            <person name="Yamada A."/>
            <person name="Yan M."/>
            <person name="Wang P."/>
            <person name="Xu J."/>
            <person name="Bruns T."/>
            <person name="Baldrian P."/>
            <person name="Vilgalys R."/>
            <person name="Dunand C."/>
            <person name="Henrissat B."/>
            <person name="Grigoriev I.V."/>
            <person name="Hibbett D."/>
            <person name="Nagy L.G."/>
            <person name="Martin F.M."/>
        </authorList>
    </citation>
    <scope>NUCLEOTIDE SEQUENCE</scope>
    <source>
        <strain evidence="2">UH-Tt-Lm1</strain>
    </source>
</reference>
<dbReference type="AlphaFoldDB" id="A0A9P6HMD7"/>
<name>A0A9P6HMD7_9AGAM</name>
<reference evidence="2" key="2">
    <citation type="submission" date="2020-11" db="EMBL/GenBank/DDBJ databases">
        <authorList>
            <consortium name="DOE Joint Genome Institute"/>
            <person name="Kuo A."/>
            <person name="Miyauchi S."/>
            <person name="Kiss E."/>
            <person name="Drula E."/>
            <person name="Kohler A."/>
            <person name="Sanchez-Garcia M."/>
            <person name="Andreopoulos B."/>
            <person name="Barry K.W."/>
            <person name="Bonito G."/>
            <person name="Buee M."/>
            <person name="Carver A."/>
            <person name="Chen C."/>
            <person name="Cichocki N."/>
            <person name="Clum A."/>
            <person name="Culley D."/>
            <person name="Crous P.W."/>
            <person name="Fauchery L."/>
            <person name="Girlanda M."/>
            <person name="Hayes R."/>
            <person name="Keri Z."/>
            <person name="Labutti K."/>
            <person name="Lipzen A."/>
            <person name="Lombard V."/>
            <person name="Magnuson J."/>
            <person name="Maillard F."/>
            <person name="Morin E."/>
            <person name="Murat C."/>
            <person name="Nolan M."/>
            <person name="Ohm R."/>
            <person name="Pangilinan J."/>
            <person name="Pereira M."/>
            <person name="Perotto S."/>
            <person name="Peter M."/>
            <person name="Riley R."/>
            <person name="Sitrit Y."/>
            <person name="Stielow B."/>
            <person name="Szollosi G."/>
            <person name="Zifcakova L."/>
            <person name="Stursova M."/>
            <person name="Spatafora J.W."/>
            <person name="Tedersoo L."/>
            <person name="Vaario L.-M."/>
            <person name="Yamada A."/>
            <person name="Yan M."/>
            <person name="Wang P."/>
            <person name="Xu J."/>
            <person name="Bruns T."/>
            <person name="Baldrian P."/>
            <person name="Vilgalys R."/>
            <person name="Henrissat B."/>
            <person name="Grigoriev I.V."/>
            <person name="Hibbett D."/>
            <person name="Nagy L.G."/>
            <person name="Martin F.M."/>
        </authorList>
    </citation>
    <scope>NUCLEOTIDE SEQUENCE</scope>
    <source>
        <strain evidence="2">UH-Tt-Lm1</strain>
    </source>
</reference>
<feature type="chain" id="PRO_5040138634" description="Secreted protein" evidence="1">
    <location>
        <begin position="22"/>
        <end position="147"/>
    </location>
</feature>
<accession>A0A9P6HMD7</accession>
<sequence>MCLSRLESPLLCLLYHTHLLCLLPSLPLSRRERRAQPPLERALRVKRPKRTIRYESLRNTSGWNLFHRTSLAQRCYLSCSKLFSSSSRGNQCCMLQAIKPRRVKRKSRLIPAIRARGDQAGNAGSKHGWKLGIPCSIFVRSRPQLAG</sequence>